<dbReference type="InterPro" id="IPR050194">
    <property type="entry name" value="Glycosyltransferase_grp1"/>
</dbReference>
<accession>A0ABT5R196</accession>
<comment type="caution">
    <text evidence="2">The sequence shown here is derived from an EMBL/GenBank/DDBJ whole genome shotgun (WGS) entry which is preliminary data.</text>
</comment>
<dbReference type="PANTHER" id="PTHR45947:SF3">
    <property type="entry name" value="SULFOQUINOVOSYL TRANSFERASE SQD2"/>
    <property type="match status" value="1"/>
</dbReference>
<proteinExistence type="predicted"/>
<sequence>MLVQPSPIHICHIVNSMADEMQNDQVFSNIRQFRQPEFEHTLIVLKRSKILSTKHLPANVSCLELNVGDSHLRQYLECRNALIALKPHVCMTYGSKLYPMQWVAKRLNVPVKLHVHRQEEKPRNALSVWFHEWMHRTLSHSSDFVVAPSDMAHAWLNQNAKIPSAKIKLIRHGIDSQKLCPPLRAVESSITDNLIGSVAVPSHRLAIGLNVSGLSKQVIVDFFDEYFAACLRSPMFVQQTLLIVVGNTPHLSKLQHELDNRGVTEKQVSFTGHLNNLSLFYKHIDIYVYLQPKEQHVSLLEAMSMGLPIASTRLPHQSPTNKKGHPVYWSTNADNDPLRDQLLELFLKSNKRLMLGRASRRYVQDKHHPEVYESQYRDLFQRNESPNTPKVTVNVFRQTHSSQN</sequence>
<evidence type="ECO:0000313" key="3">
    <source>
        <dbReference type="Proteomes" id="UP001149400"/>
    </source>
</evidence>
<dbReference type="RefSeq" id="WP_274164883.1">
    <property type="nucleotide sequence ID" value="NZ_JAJUBC010000013.1"/>
</dbReference>
<organism evidence="2 3">
    <name type="scientific">Enterovibrio gelatinilyticus</name>
    <dbReference type="NCBI Taxonomy" id="2899819"/>
    <lineage>
        <taxon>Bacteria</taxon>
        <taxon>Pseudomonadati</taxon>
        <taxon>Pseudomonadota</taxon>
        <taxon>Gammaproteobacteria</taxon>
        <taxon>Vibrionales</taxon>
        <taxon>Vibrionaceae</taxon>
        <taxon>Enterovibrio</taxon>
    </lineage>
</organism>
<gene>
    <name evidence="2" type="ORF">LRP50_12950</name>
</gene>
<dbReference type="PANTHER" id="PTHR45947">
    <property type="entry name" value="SULFOQUINOVOSYL TRANSFERASE SQD2"/>
    <property type="match status" value="1"/>
</dbReference>
<keyword evidence="3" id="KW-1185">Reference proteome</keyword>
<protein>
    <submittedName>
        <fullName evidence="2">Glycosyltransferase family 4 protein</fullName>
    </submittedName>
</protein>
<dbReference type="Pfam" id="PF13439">
    <property type="entry name" value="Glyco_transf_4"/>
    <property type="match status" value="1"/>
</dbReference>
<dbReference type="Gene3D" id="3.40.50.2000">
    <property type="entry name" value="Glycogen Phosphorylase B"/>
    <property type="match status" value="2"/>
</dbReference>
<dbReference type="EMBL" id="JAJUBC010000013">
    <property type="protein sequence ID" value="MDD1794043.1"/>
    <property type="molecule type" value="Genomic_DNA"/>
</dbReference>
<feature type="domain" description="Glycosyltransferase subfamily 4-like N-terminal" evidence="1">
    <location>
        <begin position="37"/>
        <end position="177"/>
    </location>
</feature>
<dbReference type="SUPFAM" id="SSF53756">
    <property type="entry name" value="UDP-Glycosyltransferase/glycogen phosphorylase"/>
    <property type="match status" value="1"/>
</dbReference>
<dbReference type="Proteomes" id="UP001149400">
    <property type="component" value="Unassembled WGS sequence"/>
</dbReference>
<dbReference type="InterPro" id="IPR028098">
    <property type="entry name" value="Glyco_trans_4-like_N"/>
</dbReference>
<name>A0ABT5R196_9GAMM</name>
<evidence type="ECO:0000259" key="1">
    <source>
        <dbReference type="Pfam" id="PF13439"/>
    </source>
</evidence>
<reference evidence="2" key="1">
    <citation type="submission" date="2021-12" db="EMBL/GenBank/DDBJ databases">
        <title>Enterovibrio ZSDZ35 sp. nov. and Enterovibrio ZSDZ42 sp. nov., isolated from coastal seawater in Qingdao.</title>
        <authorList>
            <person name="Zhang P."/>
        </authorList>
    </citation>
    <scope>NUCLEOTIDE SEQUENCE</scope>
    <source>
        <strain evidence="2">ZSDZ42</strain>
    </source>
</reference>
<dbReference type="Pfam" id="PF13692">
    <property type="entry name" value="Glyco_trans_1_4"/>
    <property type="match status" value="1"/>
</dbReference>
<dbReference type="CDD" id="cd03801">
    <property type="entry name" value="GT4_PimA-like"/>
    <property type="match status" value="1"/>
</dbReference>
<evidence type="ECO:0000313" key="2">
    <source>
        <dbReference type="EMBL" id="MDD1794043.1"/>
    </source>
</evidence>